<dbReference type="EMBL" id="CAXDID020000037">
    <property type="protein sequence ID" value="CAL5998023.1"/>
    <property type="molecule type" value="Genomic_DNA"/>
</dbReference>
<dbReference type="Proteomes" id="UP001642409">
    <property type="component" value="Unassembled WGS sequence"/>
</dbReference>
<accession>A0ABP1HSY2</accession>
<name>A0ABP1HSY2_9EUKA</name>
<protein>
    <submittedName>
        <fullName evidence="1">Hypothetical_protein</fullName>
    </submittedName>
</protein>
<sequence length="194" mass="21339">MYVNTFSLFGFSIDSQTITDSNINISIQFQVLTGALLCIICDVDVKKCSLIFIASGQQISGVIVEPKYSFIVQQSFIQYRISSIKSSGLTNIINDSSISFAISQCQLTGSNLLQSSNNGYIASAILVHILLNITQFDICVDSTVVAKPTLISKNTNYFKTIFCINFNYILTQCLVASPFYFITSSNLLGIESIK</sequence>
<comment type="caution">
    <text evidence="1">The sequence shown here is derived from an EMBL/GenBank/DDBJ whole genome shotgun (WGS) entry which is preliminary data.</text>
</comment>
<evidence type="ECO:0000313" key="1">
    <source>
        <dbReference type="EMBL" id="CAL5998023.1"/>
    </source>
</evidence>
<reference evidence="1 2" key="1">
    <citation type="submission" date="2024-07" db="EMBL/GenBank/DDBJ databases">
        <authorList>
            <person name="Akdeniz Z."/>
        </authorList>
    </citation>
    <scope>NUCLEOTIDE SEQUENCE [LARGE SCALE GENOMIC DNA]</scope>
</reference>
<proteinExistence type="predicted"/>
<evidence type="ECO:0000313" key="2">
    <source>
        <dbReference type="Proteomes" id="UP001642409"/>
    </source>
</evidence>
<organism evidence="1 2">
    <name type="scientific">Hexamita inflata</name>
    <dbReference type="NCBI Taxonomy" id="28002"/>
    <lineage>
        <taxon>Eukaryota</taxon>
        <taxon>Metamonada</taxon>
        <taxon>Diplomonadida</taxon>
        <taxon>Hexamitidae</taxon>
        <taxon>Hexamitinae</taxon>
        <taxon>Hexamita</taxon>
    </lineage>
</organism>
<gene>
    <name evidence="1" type="ORF">HINF_LOCUS15534</name>
</gene>
<keyword evidence="2" id="KW-1185">Reference proteome</keyword>